<organism evidence="1 2">
    <name type="scientific">Pristionchus pacificus</name>
    <name type="common">Parasitic nematode worm</name>
    <dbReference type="NCBI Taxonomy" id="54126"/>
    <lineage>
        <taxon>Eukaryota</taxon>
        <taxon>Metazoa</taxon>
        <taxon>Ecdysozoa</taxon>
        <taxon>Nematoda</taxon>
        <taxon>Chromadorea</taxon>
        <taxon>Rhabditida</taxon>
        <taxon>Rhabditina</taxon>
        <taxon>Diplogasteromorpha</taxon>
        <taxon>Diplogasteroidea</taxon>
        <taxon>Neodiplogasteridae</taxon>
        <taxon>Pristionchus</taxon>
    </lineage>
</organism>
<protein>
    <submittedName>
        <fullName evidence="1">Uncharacterized protein</fullName>
    </submittedName>
</protein>
<proteinExistence type="predicted"/>
<sequence length="153" mass="16991">MQISLACVALLLGASFAHEVASDTLEKHYRIPEARTKHISKFLCGVTCDVTCKEDGVILNIDGSYSIAYVCPNKDMFSHYNPIFILLGLCLIVSLLFFLLICFVICVSRIISKCVGTWRKYRVVHKKESTEEVSLNIVVERKDDDGIGSGTAV</sequence>
<dbReference type="AlphaFoldDB" id="A0A2A6BC04"/>
<dbReference type="EnsemblMetazoa" id="PPA21955.1">
    <property type="protein sequence ID" value="PPA21955.1"/>
    <property type="gene ID" value="WBGene00111509"/>
</dbReference>
<accession>A0A2A6BC04</accession>
<reference evidence="2" key="1">
    <citation type="journal article" date="2008" name="Nat. Genet.">
        <title>The Pristionchus pacificus genome provides a unique perspective on nematode lifestyle and parasitism.</title>
        <authorList>
            <person name="Dieterich C."/>
            <person name="Clifton S.W."/>
            <person name="Schuster L.N."/>
            <person name="Chinwalla A."/>
            <person name="Delehaunty K."/>
            <person name="Dinkelacker I."/>
            <person name="Fulton L."/>
            <person name="Fulton R."/>
            <person name="Godfrey J."/>
            <person name="Minx P."/>
            <person name="Mitreva M."/>
            <person name="Roeseler W."/>
            <person name="Tian H."/>
            <person name="Witte H."/>
            <person name="Yang S.P."/>
            <person name="Wilson R.K."/>
            <person name="Sommer R.J."/>
        </authorList>
    </citation>
    <scope>NUCLEOTIDE SEQUENCE [LARGE SCALE GENOMIC DNA]</scope>
    <source>
        <strain evidence="2">PS312</strain>
    </source>
</reference>
<accession>A0A8R1UFR2</accession>
<dbReference type="Proteomes" id="UP000005239">
    <property type="component" value="Unassembled WGS sequence"/>
</dbReference>
<keyword evidence="2" id="KW-1185">Reference proteome</keyword>
<name>A0A2A6BC04_PRIPA</name>
<gene>
    <name evidence="1" type="primary">WBGene00111509</name>
</gene>
<evidence type="ECO:0000313" key="1">
    <source>
        <dbReference type="EnsemblMetazoa" id="PPA21955.1"/>
    </source>
</evidence>
<evidence type="ECO:0000313" key="2">
    <source>
        <dbReference type="Proteomes" id="UP000005239"/>
    </source>
</evidence>
<reference evidence="1" key="2">
    <citation type="submission" date="2022-06" db="UniProtKB">
        <authorList>
            <consortium name="EnsemblMetazoa"/>
        </authorList>
    </citation>
    <scope>IDENTIFICATION</scope>
    <source>
        <strain evidence="1">PS312</strain>
    </source>
</reference>